<keyword evidence="3" id="KW-1185">Reference proteome</keyword>
<reference evidence="2" key="2">
    <citation type="submission" date="2013-04" db="UniProtKB">
        <authorList>
            <consortium name="EnsemblPlants"/>
        </authorList>
    </citation>
    <scope>IDENTIFICATION</scope>
</reference>
<dbReference type="EnsemblPlants" id="OB06G26670.1">
    <property type="protein sequence ID" value="OB06G26670.1"/>
    <property type="gene ID" value="OB06G26670"/>
</dbReference>
<dbReference type="HOGENOM" id="CLU_2041662_0_0_1"/>
<dbReference type="AlphaFoldDB" id="J3MF73"/>
<feature type="chain" id="PRO_5003773417" evidence="1">
    <location>
        <begin position="32"/>
        <end position="121"/>
    </location>
</feature>
<evidence type="ECO:0000313" key="3">
    <source>
        <dbReference type="Proteomes" id="UP000006038"/>
    </source>
</evidence>
<evidence type="ECO:0000313" key="2">
    <source>
        <dbReference type="EnsemblPlants" id="OB06G26670.1"/>
    </source>
</evidence>
<sequence length="121" mass="12606">MECSKKAAICKALAVTMILQLWLIATPPAHAQILTYPEGCVPSWMPCVDNVGWPFTEQNNCCEQANAGDGESVTRTVPNGVVRIHSRAPGIVRASTVGGLGGTCRSGICATSAGATGPDRH</sequence>
<feature type="signal peptide" evidence="1">
    <location>
        <begin position="1"/>
        <end position="31"/>
    </location>
</feature>
<proteinExistence type="predicted"/>
<name>J3MF73_ORYBR</name>
<evidence type="ECO:0000256" key="1">
    <source>
        <dbReference type="SAM" id="SignalP"/>
    </source>
</evidence>
<dbReference type="Gramene" id="OB06G26670.1">
    <property type="protein sequence ID" value="OB06G26670.1"/>
    <property type="gene ID" value="OB06G26670"/>
</dbReference>
<reference evidence="2" key="1">
    <citation type="journal article" date="2013" name="Nat. Commun.">
        <title>Whole-genome sequencing of Oryza brachyantha reveals mechanisms underlying Oryza genome evolution.</title>
        <authorList>
            <person name="Chen J."/>
            <person name="Huang Q."/>
            <person name="Gao D."/>
            <person name="Wang J."/>
            <person name="Lang Y."/>
            <person name="Liu T."/>
            <person name="Li B."/>
            <person name="Bai Z."/>
            <person name="Luis Goicoechea J."/>
            <person name="Liang C."/>
            <person name="Chen C."/>
            <person name="Zhang W."/>
            <person name="Sun S."/>
            <person name="Liao Y."/>
            <person name="Zhang X."/>
            <person name="Yang L."/>
            <person name="Song C."/>
            <person name="Wang M."/>
            <person name="Shi J."/>
            <person name="Liu G."/>
            <person name="Liu J."/>
            <person name="Zhou H."/>
            <person name="Zhou W."/>
            <person name="Yu Q."/>
            <person name="An N."/>
            <person name="Chen Y."/>
            <person name="Cai Q."/>
            <person name="Wang B."/>
            <person name="Liu B."/>
            <person name="Min J."/>
            <person name="Huang Y."/>
            <person name="Wu H."/>
            <person name="Li Z."/>
            <person name="Zhang Y."/>
            <person name="Yin Y."/>
            <person name="Song W."/>
            <person name="Jiang J."/>
            <person name="Jackson S.A."/>
            <person name="Wing R.A."/>
            <person name="Wang J."/>
            <person name="Chen M."/>
        </authorList>
    </citation>
    <scope>NUCLEOTIDE SEQUENCE [LARGE SCALE GENOMIC DNA]</scope>
    <source>
        <strain evidence="2">cv. IRGC 101232</strain>
    </source>
</reference>
<accession>J3MF73</accession>
<protein>
    <submittedName>
        <fullName evidence="2">Uncharacterized protein</fullName>
    </submittedName>
</protein>
<keyword evidence="1" id="KW-0732">Signal</keyword>
<organism evidence="2">
    <name type="scientific">Oryza brachyantha</name>
    <name type="common">malo sina</name>
    <dbReference type="NCBI Taxonomy" id="4533"/>
    <lineage>
        <taxon>Eukaryota</taxon>
        <taxon>Viridiplantae</taxon>
        <taxon>Streptophyta</taxon>
        <taxon>Embryophyta</taxon>
        <taxon>Tracheophyta</taxon>
        <taxon>Spermatophyta</taxon>
        <taxon>Magnoliopsida</taxon>
        <taxon>Liliopsida</taxon>
        <taxon>Poales</taxon>
        <taxon>Poaceae</taxon>
        <taxon>BOP clade</taxon>
        <taxon>Oryzoideae</taxon>
        <taxon>Oryzeae</taxon>
        <taxon>Oryzinae</taxon>
        <taxon>Oryza</taxon>
    </lineage>
</organism>
<dbReference type="Proteomes" id="UP000006038">
    <property type="component" value="Chromosome 6"/>
</dbReference>